<keyword evidence="7" id="KW-0998">Cell outer membrane</keyword>
<evidence type="ECO:0000256" key="1">
    <source>
        <dbReference type="ARBA" id="ARBA00004571"/>
    </source>
</evidence>
<keyword evidence="3" id="KW-1134">Transmembrane beta strand</keyword>
<dbReference type="InterPro" id="IPR005017">
    <property type="entry name" value="OMPP1/FadL/TodX"/>
</dbReference>
<dbReference type="RefSeq" id="WP_379811118.1">
    <property type="nucleotide sequence ID" value="NZ_JBHUPC010000012.1"/>
</dbReference>
<keyword evidence="4" id="KW-0812">Transmembrane</keyword>
<comment type="similarity">
    <text evidence="2">Belongs to the OmpP1/FadL family.</text>
</comment>
<organism evidence="9 10">
    <name type="scientific">Flavobacterium chuncheonense</name>
    <dbReference type="NCBI Taxonomy" id="2026653"/>
    <lineage>
        <taxon>Bacteria</taxon>
        <taxon>Pseudomonadati</taxon>
        <taxon>Bacteroidota</taxon>
        <taxon>Flavobacteriia</taxon>
        <taxon>Flavobacteriales</taxon>
        <taxon>Flavobacteriaceae</taxon>
        <taxon>Flavobacterium</taxon>
    </lineage>
</organism>
<evidence type="ECO:0000256" key="5">
    <source>
        <dbReference type="ARBA" id="ARBA00022729"/>
    </source>
</evidence>
<evidence type="ECO:0000313" key="10">
    <source>
        <dbReference type="Proteomes" id="UP001597534"/>
    </source>
</evidence>
<evidence type="ECO:0000256" key="7">
    <source>
        <dbReference type="ARBA" id="ARBA00023237"/>
    </source>
</evidence>
<evidence type="ECO:0000256" key="6">
    <source>
        <dbReference type="ARBA" id="ARBA00023136"/>
    </source>
</evidence>
<evidence type="ECO:0000256" key="4">
    <source>
        <dbReference type="ARBA" id="ARBA00022692"/>
    </source>
</evidence>
<comment type="subcellular location">
    <subcellularLocation>
        <location evidence="1">Cell outer membrane</location>
        <topology evidence="1">Multi-pass membrane protein</topology>
    </subcellularLocation>
</comment>
<reference evidence="10" key="1">
    <citation type="journal article" date="2019" name="Int. J. Syst. Evol. Microbiol.">
        <title>The Global Catalogue of Microorganisms (GCM) 10K type strain sequencing project: providing services to taxonomists for standard genome sequencing and annotation.</title>
        <authorList>
            <consortium name="The Broad Institute Genomics Platform"/>
            <consortium name="The Broad Institute Genome Sequencing Center for Infectious Disease"/>
            <person name="Wu L."/>
            <person name="Ma J."/>
        </authorList>
    </citation>
    <scope>NUCLEOTIDE SEQUENCE [LARGE SCALE GENOMIC DNA]</scope>
    <source>
        <strain evidence="10">KCTC 22671</strain>
    </source>
</reference>
<dbReference type="Proteomes" id="UP001597534">
    <property type="component" value="Unassembled WGS sequence"/>
</dbReference>
<name>A0ABW5YKM0_9FLAO</name>
<evidence type="ECO:0000256" key="2">
    <source>
        <dbReference type="ARBA" id="ARBA00008163"/>
    </source>
</evidence>
<dbReference type="EMBL" id="JBHUPC010000012">
    <property type="protein sequence ID" value="MFD2891533.1"/>
    <property type="molecule type" value="Genomic_DNA"/>
</dbReference>
<sequence>MRKIFLVSLVALCSYITNAQEISQQDALRYAITDLNGTARFQGMSGAFGAVGGDLSAISINPAGSLFFNNNFASFTGGVFSKSNKSNYFGTAAKDCDSAIDLNQAGAVFIFNNNNPDSDWKKISFGLTYENLGNFNNNIYIAGTNPTHSIDQYFLNFAQGIPEADLANYDYLDFGFEGQQASLAYQSYLIDPNPDPNSSNSYVSNVPTGGNYRQQNLISTTGFNGKVTGNFATSFKDILFLGANLNVHFTDYIKRTSLFESNSNNPNLGIQKIDFENEVYTYGTGFSLNVGAIVKPTKSLRLGIAYESPTWYRLRDELQQYIETVSTNGPDVYNDFYNPGVVNIYPVYKLQTPSKLTGSFAYIFGSSGLISFDIASKDYSNTAFKPKNEIVYSNLNQQMSSTLNNALEYRIGTEYKYKQASFRLGYRFEESPYKNDYYMSDLIGYSTGIGYSFGNNRLDLAYSYSERDYRQSLITSGMNDTANINNKTNNVLLTYSFHF</sequence>
<evidence type="ECO:0000256" key="3">
    <source>
        <dbReference type="ARBA" id="ARBA00022452"/>
    </source>
</evidence>
<keyword evidence="5 8" id="KW-0732">Signal</keyword>
<proteinExistence type="inferred from homology"/>
<protein>
    <submittedName>
        <fullName evidence="9">OmpP1/FadL family transporter</fullName>
    </submittedName>
</protein>
<comment type="caution">
    <text evidence="9">The sequence shown here is derived from an EMBL/GenBank/DDBJ whole genome shotgun (WGS) entry which is preliminary data.</text>
</comment>
<dbReference type="SUPFAM" id="SSF56935">
    <property type="entry name" value="Porins"/>
    <property type="match status" value="1"/>
</dbReference>
<dbReference type="Pfam" id="PF03349">
    <property type="entry name" value="Toluene_X"/>
    <property type="match status" value="1"/>
</dbReference>
<dbReference type="Gene3D" id="2.40.160.60">
    <property type="entry name" value="Outer membrane protein transport protein (OMPP1/FadL/TodX)"/>
    <property type="match status" value="1"/>
</dbReference>
<gene>
    <name evidence="9" type="ORF">ACFS5J_05840</name>
</gene>
<feature type="signal peptide" evidence="8">
    <location>
        <begin position="1"/>
        <end position="19"/>
    </location>
</feature>
<evidence type="ECO:0000313" key="9">
    <source>
        <dbReference type="EMBL" id="MFD2891533.1"/>
    </source>
</evidence>
<keyword evidence="10" id="KW-1185">Reference proteome</keyword>
<feature type="chain" id="PRO_5047345170" evidence="8">
    <location>
        <begin position="20"/>
        <end position="499"/>
    </location>
</feature>
<evidence type="ECO:0000256" key="8">
    <source>
        <dbReference type="SAM" id="SignalP"/>
    </source>
</evidence>
<keyword evidence="6" id="KW-0472">Membrane</keyword>
<accession>A0ABW5YKM0</accession>